<feature type="compositionally biased region" description="Polar residues" evidence="1">
    <location>
        <begin position="1"/>
        <end position="12"/>
    </location>
</feature>
<dbReference type="InterPro" id="IPR011989">
    <property type="entry name" value="ARM-like"/>
</dbReference>
<comment type="caution">
    <text evidence="3">The sequence shown here is derived from an EMBL/GenBank/DDBJ whole genome shotgun (WGS) entry which is preliminary data.</text>
</comment>
<dbReference type="GeneID" id="39591298"/>
<sequence>MFSSPHDPSTPGSRAPPRHTYGRRSVNRTAGRNKRPSPPGSDTDTDGSDDDTDDHKMMGNAKGKGKAVDTGSNGTPGNRDAKRARVTTADVPTAALSARTTTATTLLGSPTASSGSSRTGLMSGASLVSTSSSQATAASRPVRRTASNDAHTMLAPVLASSPSLSSVESPPTKTTSAATPRNRANPQLALHPPSSSPVAPSPVASAIPRAGSPLRRSPRHSPAPASPKDLSALFAVVSPGPSKLGPTASGSSLGGGGGEESQGSTSSNTSARSRRAGPRRMLSKAQSMQVAASAAPPTQPSPPSTPRALRLSQSMPITPGSAQSDKTGDVAVAAGSPVTGATLVAPIPGSPGSGGRARRTYGAARSFLSTAELSMDDEPRESYAERRKRYETDNDGDDGATRNLYAELQLANAPERISDMRSKGENRRVMDEIAYLLDSLSQPSQTTKRSTALDILDNMQRVEWIDKMQIVDKTGEIFAALCGGDDILDATALIFLALLVAKDKLAIVLSAEDQVVAFATRSLAQRAGPLDTGYKSKLTPSVSYGDTDNTNSQIRKLRDIASKLYPPAESGAVSTRRFASLILARACHESTWPLVERTVMTEHVSHAALESLTTEIHPLRERLELYAKGLDLAPKEAAVDMVHLQQCLEVLGSIVMYSPEERERMMDTDQEHVQDVVDVLVAMSAATLDDDDDLKLQAAQNVVLALQLLTPLAPSPKLKTLLPTLAEQPGAMTALARSLVTRQELSASLRRPTDYDDAGSVADDGTDGDGATVAGGDIAVHAGTTGPAALTSTDEVLALVLAMLGTMTLASSEAAVTIATTPVPLCGKRSCALACKCTTPDPQALATVLAQVYTHDLATRLDDSFAAYLHGYVAFLITKLLVVDANVSTSTSTGTSVRALVEAHLPGTTWTSKQQGLLGAIKELSSVTAIAHGKMRALVDDSDAAHGRAHGAHAAHAAPADEGTPVLLRAAMEELRGMIAQ</sequence>
<dbReference type="STRING" id="105984.A0A427XW27"/>
<feature type="region of interest" description="Disordered" evidence="1">
    <location>
        <begin position="1"/>
        <end position="328"/>
    </location>
</feature>
<feature type="compositionally biased region" description="Low complexity" evidence="1">
    <location>
        <begin position="192"/>
        <end position="227"/>
    </location>
</feature>
<evidence type="ECO:0000259" key="2">
    <source>
        <dbReference type="Pfam" id="PF07814"/>
    </source>
</evidence>
<dbReference type="AlphaFoldDB" id="A0A427XW27"/>
<name>A0A427XW27_9TREE</name>
<feature type="compositionally biased region" description="Low complexity" evidence="1">
    <location>
        <begin position="92"/>
        <end position="139"/>
    </location>
</feature>
<feature type="compositionally biased region" description="Low complexity" evidence="1">
    <location>
        <begin position="758"/>
        <end position="767"/>
    </location>
</feature>
<proteinExistence type="predicted"/>
<feature type="compositionally biased region" description="Basic residues" evidence="1">
    <location>
        <begin position="272"/>
        <end position="282"/>
    </location>
</feature>
<evidence type="ECO:0000256" key="1">
    <source>
        <dbReference type="SAM" id="MobiDB-lite"/>
    </source>
</evidence>
<accession>A0A427XW27</accession>
<dbReference type="InterPro" id="IPR022771">
    <property type="entry name" value="WAPL_C"/>
</dbReference>
<feature type="compositionally biased region" description="Basic and acidic residues" evidence="1">
    <location>
        <begin position="380"/>
        <end position="392"/>
    </location>
</feature>
<evidence type="ECO:0000313" key="3">
    <source>
        <dbReference type="EMBL" id="RSH83098.1"/>
    </source>
</evidence>
<feature type="compositionally biased region" description="Basic residues" evidence="1">
    <location>
        <begin position="16"/>
        <end position="35"/>
    </location>
</feature>
<feature type="region of interest" description="Disordered" evidence="1">
    <location>
        <begin position="370"/>
        <end position="400"/>
    </location>
</feature>
<feature type="domain" description="Wings apart-like protein C-terminal" evidence="2">
    <location>
        <begin position="417"/>
        <end position="696"/>
    </location>
</feature>
<protein>
    <recommendedName>
        <fullName evidence="2">Wings apart-like protein C-terminal domain-containing protein</fullName>
    </recommendedName>
</protein>
<dbReference type="EMBL" id="RSCE01000004">
    <property type="protein sequence ID" value="RSH83098.1"/>
    <property type="molecule type" value="Genomic_DNA"/>
</dbReference>
<dbReference type="Gene3D" id="1.25.10.10">
    <property type="entry name" value="Leucine-rich Repeat Variant"/>
    <property type="match status" value="1"/>
</dbReference>
<evidence type="ECO:0000313" key="4">
    <source>
        <dbReference type="Proteomes" id="UP000279236"/>
    </source>
</evidence>
<feature type="compositionally biased region" description="Polar residues" evidence="1">
    <location>
        <begin position="311"/>
        <end position="325"/>
    </location>
</feature>
<keyword evidence="4" id="KW-1185">Reference proteome</keyword>
<dbReference type="Pfam" id="PF07814">
    <property type="entry name" value="WAPL"/>
    <property type="match status" value="1"/>
</dbReference>
<reference evidence="3 4" key="1">
    <citation type="submission" date="2018-11" db="EMBL/GenBank/DDBJ databases">
        <title>Genome sequence of Apiotrichum porosum DSM 27194.</title>
        <authorList>
            <person name="Aliyu H."/>
            <person name="Gorte O."/>
            <person name="Ochsenreither K."/>
        </authorList>
    </citation>
    <scope>NUCLEOTIDE SEQUENCE [LARGE SCALE GENOMIC DNA]</scope>
    <source>
        <strain evidence="3 4">DSM 27194</strain>
    </source>
</reference>
<dbReference type="Proteomes" id="UP000279236">
    <property type="component" value="Unassembled WGS sequence"/>
</dbReference>
<feature type="compositionally biased region" description="Acidic residues" evidence="1">
    <location>
        <begin position="43"/>
        <end position="52"/>
    </location>
</feature>
<organism evidence="3 4">
    <name type="scientific">Apiotrichum porosum</name>
    <dbReference type="NCBI Taxonomy" id="105984"/>
    <lineage>
        <taxon>Eukaryota</taxon>
        <taxon>Fungi</taxon>
        <taxon>Dikarya</taxon>
        <taxon>Basidiomycota</taxon>
        <taxon>Agaricomycotina</taxon>
        <taxon>Tremellomycetes</taxon>
        <taxon>Trichosporonales</taxon>
        <taxon>Trichosporonaceae</taxon>
        <taxon>Apiotrichum</taxon>
    </lineage>
</organism>
<feature type="region of interest" description="Disordered" evidence="1">
    <location>
        <begin position="748"/>
        <end position="767"/>
    </location>
</feature>
<feature type="compositionally biased region" description="Low complexity" evidence="1">
    <location>
        <begin position="154"/>
        <end position="180"/>
    </location>
</feature>
<feature type="compositionally biased region" description="Low complexity" evidence="1">
    <location>
        <begin position="261"/>
        <end position="271"/>
    </location>
</feature>
<gene>
    <name evidence="3" type="ORF">EHS24_006755</name>
</gene>
<dbReference type="RefSeq" id="XP_028477050.1">
    <property type="nucleotide sequence ID" value="XM_028622158.1"/>
</dbReference>
<dbReference type="OrthoDB" id="78088at2759"/>